<dbReference type="InterPro" id="IPR045339">
    <property type="entry name" value="DUF6534"/>
</dbReference>
<dbReference type="HOGENOM" id="CLU_046025_5_4_1"/>
<keyword evidence="1" id="KW-1133">Transmembrane helix</keyword>
<dbReference type="PANTHER" id="PTHR40465">
    <property type="entry name" value="CHROMOSOME 1, WHOLE GENOME SHOTGUN SEQUENCE"/>
    <property type="match status" value="1"/>
</dbReference>
<keyword evidence="4" id="KW-1185">Reference proteome</keyword>
<evidence type="ECO:0000313" key="4">
    <source>
        <dbReference type="Proteomes" id="UP000027195"/>
    </source>
</evidence>
<accession>A0A067MDH9</accession>
<gene>
    <name evidence="3" type="ORF">BOTBODRAFT_178647</name>
</gene>
<feature type="transmembrane region" description="Helical" evidence="1">
    <location>
        <begin position="84"/>
        <end position="104"/>
    </location>
</feature>
<feature type="transmembrane region" description="Helical" evidence="1">
    <location>
        <begin position="154"/>
        <end position="179"/>
    </location>
</feature>
<evidence type="ECO:0000313" key="3">
    <source>
        <dbReference type="EMBL" id="KDQ09912.1"/>
    </source>
</evidence>
<feature type="transmembrane region" description="Helical" evidence="1">
    <location>
        <begin position="191"/>
        <end position="211"/>
    </location>
</feature>
<dbReference type="PANTHER" id="PTHR40465:SF1">
    <property type="entry name" value="DUF6534 DOMAIN-CONTAINING PROTEIN"/>
    <property type="match status" value="1"/>
</dbReference>
<evidence type="ECO:0000259" key="2">
    <source>
        <dbReference type="Pfam" id="PF20152"/>
    </source>
</evidence>
<feature type="transmembrane region" description="Helical" evidence="1">
    <location>
        <begin position="45"/>
        <end position="69"/>
    </location>
</feature>
<name>A0A067MDH9_BOTB1</name>
<dbReference type="Proteomes" id="UP000027195">
    <property type="component" value="Unassembled WGS sequence"/>
</dbReference>
<reference evidence="4" key="1">
    <citation type="journal article" date="2014" name="Proc. Natl. Acad. Sci. U.S.A.">
        <title>Extensive sampling of basidiomycete genomes demonstrates inadequacy of the white-rot/brown-rot paradigm for wood decay fungi.</title>
        <authorList>
            <person name="Riley R."/>
            <person name="Salamov A.A."/>
            <person name="Brown D.W."/>
            <person name="Nagy L.G."/>
            <person name="Floudas D."/>
            <person name="Held B.W."/>
            <person name="Levasseur A."/>
            <person name="Lombard V."/>
            <person name="Morin E."/>
            <person name="Otillar R."/>
            <person name="Lindquist E.A."/>
            <person name="Sun H."/>
            <person name="LaButti K.M."/>
            <person name="Schmutz J."/>
            <person name="Jabbour D."/>
            <person name="Luo H."/>
            <person name="Baker S.E."/>
            <person name="Pisabarro A.G."/>
            <person name="Walton J.D."/>
            <person name="Blanchette R.A."/>
            <person name="Henrissat B."/>
            <person name="Martin F."/>
            <person name="Cullen D."/>
            <person name="Hibbett D.S."/>
            <person name="Grigoriev I.V."/>
        </authorList>
    </citation>
    <scope>NUCLEOTIDE SEQUENCE [LARGE SCALE GENOMIC DNA]</scope>
    <source>
        <strain evidence="4">FD-172 SS1</strain>
    </source>
</reference>
<protein>
    <recommendedName>
        <fullName evidence="2">DUF6534 domain-containing protein</fullName>
    </recommendedName>
</protein>
<feature type="transmembrane region" description="Helical" evidence="1">
    <location>
        <begin position="6"/>
        <end position="24"/>
    </location>
</feature>
<dbReference type="AlphaFoldDB" id="A0A067MDH9"/>
<organism evidence="3 4">
    <name type="scientific">Botryobasidium botryosum (strain FD-172 SS1)</name>
    <dbReference type="NCBI Taxonomy" id="930990"/>
    <lineage>
        <taxon>Eukaryota</taxon>
        <taxon>Fungi</taxon>
        <taxon>Dikarya</taxon>
        <taxon>Basidiomycota</taxon>
        <taxon>Agaricomycotina</taxon>
        <taxon>Agaricomycetes</taxon>
        <taxon>Cantharellales</taxon>
        <taxon>Botryobasidiaceae</taxon>
        <taxon>Botryobasidium</taxon>
    </lineage>
</organism>
<dbReference type="EMBL" id="KL198073">
    <property type="protein sequence ID" value="KDQ09912.1"/>
    <property type="molecule type" value="Genomic_DNA"/>
</dbReference>
<keyword evidence="1" id="KW-0472">Membrane</keyword>
<feature type="transmembrane region" description="Helical" evidence="1">
    <location>
        <begin position="116"/>
        <end position="142"/>
    </location>
</feature>
<evidence type="ECO:0000256" key="1">
    <source>
        <dbReference type="SAM" id="Phobius"/>
    </source>
</evidence>
<sequence>MALLDNTYGACLVGVLISNFLMGVQTVQSYIYSHNYPNDGWDIKALVYTLLVIGVAHTFFLGIMMYHYLIVNFGNFAALVYNTWSFNIEVVLTPVLAFLVQMFFARRAWLLNRKNYLLSTAIATLAFIQLTFGLTCGALVFHLPMFTDFVKYRWAVGMWLGGAAACDIVLTTSLCYTLYRSKTGFKKTDTLVTKLIICLFAIIDLICFCIFNNDLHLTFNFCLGKLYPIMMLATLNQRRGCDELTEHDMNSMISSVRNTKKTGNVTSQMKEGIRITTHTSTAGDYPVFTEDESKSRLDSAGYYTGSPSIEGDNVTHDLEGKRVRLE</sequence>
<feature type="domain" description="DUF6534" evidence="2">
    <location>
        <begin position="163"/>
        <end position="239"/>
    </location>
</feature>
<dbReference type="Pfam" id="PF20152">
    <property type="entry name" value="DUF6534"/>
    <property type="match status" value="1"/>
</dbReference>
<proteinExistence type="predicted"/>
<keyword evidence="1" id="KW-0812">Transmembrane</keyword>
<dbReference type="InParanoid" id="A0A067MDH9"/>
<dbReference type="OrthoDB" id="2535105at2759"/>